<keyword evidence="12" id="KW-0449">Lipoprotein</keyword>
<name>A0A034W106_BACDO</name>
<keyword evidence="9 14" id="KW-0460">Magnesium</keyword>
<keyword evidence="5" id="KW-0336">GPI-anchor</keyword>
<feature type="binding site" evidence="14">
    <location>
        <position position="92"/>
    </location>
    <ligand>
        <name>Zn(2+)</name>
        <dbReference type="ChEBI" id="CHEBI:29105"/>
        <label>2</label>
    </ligand>
</feature>
<comment type="catalytic activity">
    <reaction evidence="16">
        <text>a phosphate monoester + H2O = an alcohol + phosphate</text>
        <dbReference type="Rhea" id="RHEA:15017"/>
        <dbReference type="ChEBI" id="CHEBI:15377"/>
        <dbReference type="ChEBI" id="CHEBI:30879"/>
        <dbReference type="ChEBI" id="CHEBI:43474"/>
        <dbReference type="ChEBI" id="CHEBI:67140"/>
        <dbReference type="EC" id="3.1.3.1"/>
    </reaction>
</comment>
<evidence type="ECO:0000256" key="7">
    <source>
        <dbReference type="ARBA" id="ARBA00022801"/>
    </source>
</evidence>
<dbReference type="OrthoDB" id="5818554at2759"/>
<dbReference type="InterPro" id="IPR001952">
    <property type="entry name" value="Alkaline_phosphatase"/>
</dbReference>
<keyword evidence="10" id="KW-0472">Membrane</keyword>
<feature type="chain" id="PRO_5044538921" description="Alkaline phosphatase" evidence="17">
    <location>
        <begin position="22"/>
        <end position="529"/>
    </location>
</feature>
<dbReference type="Gene3D" id="3.40.720.10">
    <property type="entry name" value="Alkaline Phosphatase, subunit A"/>
    <property type="match status" value="1"/>
</dbReference>
<feature type="binding site" evidence="14">
    <location>
        <position position="409"/>
    </location>
    <ligand>
        <name>Zn(2+)</name>
        <dbReference type="ChEBI" id="CHEBI:29105"/>
        <label>2</label>
    </ligand>
</feature>
<protein>
    <recommendedName>
        <fullName evidence="3 16">Alkaline phosphatase</fullName>
        <ecNumber evidence="3 16">3.1.3.1</ecNumber>
    </recommendedName>
</protein>
<evidence type="ECO:0000256" key="17">
    <source>
        <dbReference type="SAM" id="SignalP"/>
    </source>
</evidence>
<keyword evidence="11" id="KW-0325">Glycoprotein</keyword>
<keyword evidence="8 14" id="KW-0862">Zinc</keyword>
<comment type="similarity">
    <text evidence="2 15">Belongs to the alkaline phosphatase family.</text>
</comment>
<dbReference type="InterPro" id="IPR018299">
    <property type="entry name" value="Alkaline_phosphatase_AS"/>
</dbReference>
<feature type="binding site" evidence="14">
    <location>
        <position position="363"/>
    </location>
    <ligand>
        <name>Mg(2+)</name>
        <dbReference type="ChEBI" id="CHEBI:18420"/>
    </ligand>
</feature>
<dbReference type="PROSITE" id="PS00123">
    <property type="entry name" value="ALKALINE_PHOSPHATASE"/>
    <property type="match status" value="1"/>
</dbReference>
<evidence type="ECO:0000313" key="18">
    <source>
        <dbReference type="EMBL" id="JAC47468.1"/>
    </source>
</evidence>
<comment type="cofactor">
    <cofactor evidence="14">
        <name>Mg(2+)</name>
        <dbReference type="ChEBI" id="CHEBI:18420"/>
    </cofactor>
    <text evidence="14">Binds 1 Mg(2+) ion.</text>
</comment>
<feature type="binding site" evidence="14">
    <location>
        <position position="368"/>
    </location>
    <ligand>
        <name>Zn(2+)</name>
        <dbReference type="ChEBI" id="CHEBI:29105"/>
        <label>2</label>
    </ligand>
</feature>
<dbReference type="GO" id="GO:0005886">
    <property type="term" value="C:plasma membrane"/>
    <property type="evidence" value="ECO:0007669"/>
    <property type="project" value="UniProtKB-SubCell"/>
</dbReference>
<keyword evidence="6 14" id="KW-0479">Metal-binding</keyword>
<dbReference type="Pfam" id="PF00245">
    <property type="entry name" value="Alk_phosphatase"/>
    <property type="match status" value="1"/>
</dbReference>
<dbReference type="PANTHER" id="PTHR11596">
    <property type="entry name" value="ALKALINE PHOSPHATASE"/>
    <property type="match status" value="1"/>
</dbReference>
<dbReference type="FunFam" id="3.40.720.10:FF:000008">
    <property type="entry name" value="Alkaline phosphatase"/>
    <property type="match status" value="1"/>
</dbReference>
<feature type="binding site" evidence="14">
    <location>
        <position position="201"/>
    </location>
    <ligand>
        <name>Mg(2+)</name>
        <dbReference type="ChEBI" id="CHEBI:18420"/>
    </ligand>
</feature>
<dbReference type="InterPro" id="IPR017850">
    <property type="entry name" value="Alkaline_phosphatase_core_sf"/>
</dbReference>
<feature type="binding site" evidence="14">
    <location>
        <position position="372"/>
    </location>
    <ligand>
        <name>Zn(2+)</name>
        <dbReference type="ChEBI" id="CHEBI:29105"/>
        <label>2</label>
    </ligand>
</feature>
<keyword evidence="7 16" id="KW-0378">Hydrolase</keyword>
<dbReference type="GO" id="GO:0046872">
    <property type="term" value="F:metal ion binding"/>
    <property type="evidence" value="ECO:0007669"/>
    <property type="project" value="UniProtKB-KW"/>
</dbReference>
<feature type="signal peptide" evidence="17">
    <location>
        <begin position="1"/>
        <end position="21"/>
    </location>
</feature>
<gene>
    <name evidence="18" type="primary">PPB</name>
</gene>
<keyword evidence="17" id="KW-0732">Signal</keyword>
<sequence length="529" mass="58004">MRITFLFALALTAVFVDVVLSSDRAHPRRVQPRSSTARLGAASHITNQAERDASYWNEFAQDTLKDKIQQAAKLNTVNTANVAKNVIMFLGDGMSVHTVTAARNLMGDSSNQLSFEQFPYLGLSKTYCIDRQVADSACTATAYLGGVKANYGTIGVNAKVKRYNCIDGQNPANYVESIAKWAQDAGKDAGLVTTARVTHASPAGVYAHTANRDWENDAKVVANGCSATDNVDIARQLVEWDVGKKLKVVMGGGRRNFINTTVNDEEGLPGLRTDGRNLIQDWLKDKEANNQQAAYVWSKKGLSLVDLDKTEYLMGLFANSHCPYNGDLERSNYKLVKPSLTEMTEAAIKVLQKNQNGYFLFVEGARIDMAHHDTRARKSLEDTVEFSRAIERARAMTSEEDTLIVVTSDHSHTMTINGYPYRDLPITGLSNALADDGLPYTILSYANGPGFSTTYNDKTGRSEITAEETENVNFEYLATVPLDSETHGGDDVGVFASGPFAQYFTGNYEQSNIPAMMARALNIGPFANL</sequence>
<feature type="binding site" evidence="14">
    <location>
        <position position="92"/>
    </location>
    <ligand>
        <name>Mg(2+)</name>
        <dbReference type="ChEBI" id="CHEBI:18420"/>
    </ligand>
</feature>
<dbReference type="SUPFAM" id="SSF53649">
    <property type="entry name" value="Alkaline phosphatase-like"/>
    <property type="match status" value="1"/>
</dbReference>
<organism evidence="18">
    <name type="scientific">Bactrocera dorsalis</name>
    <name type="common">Oriental fruit fly</name>
    <name type="synonym">Dacus dorsalis</name>
    <dbReference type="NCBI Taxonomy" id="27457"/>
    <lineage>
        <taxon>Eukaryota</taxon>
        <taxon>Metazoa</taxon>
        <taxon>Ecdysozoa</taxon>
        <taxon>Arthropoda</taxon>
        <taxon>Hexapoda</taxon>
        <taxon>Insecta</taxon>
        <taxon>Pterygota</taxon>
        <taxon>Neoptera</taxon>
        <taxon>Endopterygota</taxon>
        <taxon>Diptera</taxon>
        <taxon>Brachycera</taxon>
        <taxon>Muscomorpha</taxon>
        <taxon>Tephritoidea</taxon>
        <taxon>Tephritidae</taxon>
        <taxon>Bactrocera</taxon>
        <taxon>Bactrocera</taxon>
    </lineage>
</organism>
<evidence type="ECO:0000256" key="9">
    <source>
        <dbReference type="ARBA" id="ARBA00022842"/>
    </source>
</evidence>
<dbReference type="GO" id="GO:0098552">
    <property type="term" value="C:side of membrane"/>
    <property type="evidence" value="ECO:0007669"/>
    <property type="project" value="UniProtKB-KW"/>
</dbReference>
<evidence type="ECO:0000256" key="6">
    <source>
        <dbReference type="ARBA" id="ARBA00022723"/>
    </source>
</evidence>
<keyword evidence="4" id="KW-1003">Cell membrane</keyword>
<dbReference type="SMART" id="SM00098">
    <property type="entry name" value="alkPPc"/>
    <property type="match status" value="1"/>
</dbReference>
<comment type="cofactor">
    <cofactor evidence="14">
        <name>Zn(2+)</name>
        <dbReference type="ChEBI" id="CHEBI:29105"/>
    </cofactor>
    <text evidence="14">Binds 2 Zn(2+) ions.</text>
</comment>
<dbReference type="EC" id="3.1.3.1" evidence="3 16"/>
<dbReference type="PRINTS" id="PR00113">
    <property type="entry name" value="ALKPHPHTASE"/>
</dbReference>
<evidence type="ECO:0000256" key="2">
    <source>
        <dbReference type="ARBA" id="ARBA00005984"/>
    </source>
</evidence>
<dbReference type="CDD" id="cd16012">
    <property type="entry name" value="ALP"/>
    <property type="match status" value="1"/>
</dbReference>
<accession>A0A034W106</accession>
<evidence type="ECO:0000256" key="11">
    <source>
        <dbReference type="ARBA" id="ARBA00023180"/>
    </source>
</evidence>
<evidence type="ECO:0000256" key="5">
    <source>
        <dbReference type="ARBA" id="ARBA00022622"/>
    </source>
</evidence>
<dbReference type="PANTHER" id="PTHR11596:SF91">
    <property type="entry name" value="ALKALINE PHOSPHATASE-RELATED"/>
    <property type="match status" value="1"/>
</dbReference>
<evidence type="ECO:0000256" key="16">
    <source>
        <dbReference type="RuleBase" id="RU003947"/>
    </source>
</evidence>
<feature type="binding site" evidence="14">
    <location>
        <position position="410"/>
    </location>
    <ligand>
        <name>Zn(2+)</name>
        <dbReference type="ChEBI" id="CHEBI:29105"/>
        <label>2</label>
    </ligand>
</feature>
<dbReference type="GO" id="GO:0004035">
    <property type="term" value="F:alkaline phosphatase activity"/>
    <property type="evidence" value="ECO:0007669"/>
    <property type="project" value="UniProtKB-EC"/>
</dbReference>
<comment type="subcellular location">
    <subcellularLocation>
        <location evidence="1">Cell membrane</location>
        <topology evidence="1">Lipid-anchor</topology>
        <topology evidence="1">GPI-anchor</topology>
    </subcellularLocation>
</comment>
<dbReference type="EMBL" id="GAKP01011484">
    <property type="protein sequence ID" value="JAC47468.1"/>
    <property type="molecule type" value="Transcribed_RNA"/>
</dbReference>
<evidence type="ECO:0000256" key="3">
    <source>
        <dbReference type="ARBA" id="ARBA00012647"/>
    </source>
</evidence>
<evidence type="ECO:0000256" key="13">
    <source>
        <dbReference type="PIRSR" id="PIRSR601952-1"/>
    </source>
</evidence>
<feature type="binding site" evidence="14">
    <location>
        <position position="199"/>
    </location>
    <ligand>
        <name>Mg(2+)</name>
        <dbReference type="ChEBI" id="CHEBI:18420"/>
    </ligand>
</feature>
<evidence type="ECO:0000256" key="1">
    <source>
        <dbReference type="ARBA" id="ARBA00004609"/>
    </source>
</evidence>
<evidence type="ECO:0000256" key="12">
    <source>
        <dbReference type="ARBA" id="ARBA00023288"/>
    </source>
</evidence>
<dbReference type="AlphaFoldDB" id="A0A034W106"/>
<evidence type="ECO:0000256" key="15">
    <source>
        <dbReference type="RuleBase" id="RU003946"/>
    </source>
</evidence>
<evidence type="ECO:0000256" key="14">
    <source>
        <dbReference type="PIRSR" id="PIRSR601952-2"/>
    </source>
</evidence>
<feature type="binding site" evidence="14">
    <location>
        <position position="487"/>
    </location>
    <ligand>
        <name>Zn(2+)</name>
        <dbReference type="ChEBI" id="CHEBI:29105"/>
        <label>2</label>
    </ligand>
</feature>
<feature type="active site" description="Phosphoserine intermediate" evidence="13">
    <location>
        <position position="136"/>
    </location>
</feature>
<evidence type="ECO:0000256" key="4">
    <source>
        <dbReference type="ARBA" id="ARBA00022475"/>
    </source>
</evidence>
<evidence type="ECO:0000256" key="10">
    <source>
        <dbReference type="ARBA" id="ARBA00023136"/>
    </source>
</evidence>
<evidence type="ECO:0000256" key="8">
    <source>
        <dbReference type="ARBA" id="ARBA00022833"/>
    </source>
</evidence>
<proteinExistence type="inferred from homology"/>
<reference evidence="18" key="1">
    <citation type="journal article" date="2014" name="BMC Genomics">
        <title>Characterizing the developmental transcriptome of the oriental fruit fly, Bactrocera dorsalis (Diptera: Tephritidae) through comparative genomic analysis with Drosophila melanogaster utilizing modENCODE datasets.</title>
        <authorList>
            <person name="Geib S.M."/>
            <person name="Calla B."/>
            <person name="Hall B."/>
            <person name="Hou S."/>
            <person name="Manoukis N.C."/>
        </authorList>
    </citation>
    <scope>NUCLEOTIDE SEQUENCE</scope>
    <source>
        <strain evidence="18">Punador</strain>
    </source>
</reference>